<feature type="domain" description="HMA" evidence="2">
    <location>
        <begin position="5"/>
        <end position="71"/>
    </location>
</feature>
<dbReference type="InterPro" id="IPR036163">
    <property type="entry name" value="HMA_dom_sf"/>
</dbReference>
<comment type="caution">
    <text evidence="3">The sequence shown here is derived from an EMBL/GenBank/DDBJ whole genome shotgun (WGS) entry which is preliminary data.</text>
</comment>
<dbReference type="PANTHER" id="PTHR46594:SF4">
    <property type="entry name" value="P-TYPE CATION-TRANSPORTING ATPASE"/>
    <property type="match status" value="1"/>
</dbReference>
<sequence length="74" mass="8008">MNPNDETLLKVEGMSCRSCVSHVNTALRKVEGVQDVNVRFEHGQVLVKHDAATANVNSLIEALRDAGYESAPTA</sequence>
<dbReference type="Gene3D" id="3.30.70.100">
    <property type="match status" value="1"/>
</dbReference>
<dbReference type="FunFam" id="3.30.70.100:FF:000001">
    <property type="entry name" value="ATPase copper transporting beta"/>
    <property type="match status" value="1"/>
</dbReference>
<dbReference type="PANTHER" id="PTHR46594">
    <property type="entry name" value="P-TYPE CATION-TRANSPORTING ATPASE"/>
    <property type="match status" value="1"/>
</dbReference>
<keyword evidence="1" id="KW-0479">Metal-binding</keyword>
<name>A0A511H617_9BACT</name>
<dbReference type="Proteomes" id="UP000198717">
    <property type="component" value="Unassembled WGS sequence"/>
</dbReference>
<evidence type="ECO:0000313" key="3">
    <source>
        <dbReference type="EMBL" id="GEL68844.1"/>
    </source>
</evidence>
<organism evidence="3 6">
    <name type="scientific">Myxococcus virescens</name>
    <dbReference type="NCBI Taxonomy" id="83456"/>
    <lineage>
        <taxon>Bacteria</taxon>
        <taxon>Pseudomonadati</taxon>
        <taxon>Myxococcota</taxon>
        <taxon>Myxococcia</taxon>
        <taxon>Myxococcales</taxon>
        <taxon>Cystobacterineae</taxon>
        <taxon>Myxococcaceae</taxon>
        <taxon>Myxococcus</taxon>
    </lineage>
</organism>
<evidence type="ECO:0000313" key="4">
    <source>
        <dbReference type="EMBL" id="SDE46337.1"/>
    </source>
</evidence>
<dbReference type="AlphaFoldDB" id="A0A511H617"/>
<dbReference type="InterPro" id="IPR001802">
    <property type="entry name" value="MerP/CopZ"/>
</dbReference>
<proteinExistence type="predicted"/>
<protein>
    <submittedName>
        <fullName evidence="4">Copper chaperone</fullName>
    </submittedName>
</protein>
<dbReference type="SUPFAM" id="SSF55008">
    <property type="entry name" value="HMA, heavy metal-associated domain"/>
    <property type="match status" value="1"/>
</dbReference>
<accession>A0A511H617</accession>
<evidence type="ECO:0000259" key="2">
    <source>
        <dbReference type="PROSITE" id="PS50846"/>
    </source>
</evidence>
<dbReference type="PRINTS" id="PR00946">
    <property type="entry name" value="HGSCAVENGER"/>
</dbReference>
<dbReference type="EMBL" id="BJVY01000002">
    <property type="protein sequence ID" value="GEL68844.1"/>
    <property type="molecule type" value="Genomic_DNA"/>
</dbReference>
<dbReference type="CDD" id="cd00371">
    <property type="entry name" value="HMA"/>
    <property type="match status" value="1"/>
</dbReference>
<dbReference type="InterPro" id="IPR017969">
    <property type="entry name" value="Heavy-metal-associated_CS"/>
</dbReference>
<keyword evidence="5" id="KW-1185">Reference proteome</keyword>
<reference evidence="4 5" key="1">
    <citation type="submission" date="2016-10" db="EMBL/GenBank/DDBJ databases">
        <authorList>
            <person name="Varghese N."/>
            <person name="Submissions S."/>
        </authorList>
    </citation>
    <scope>NUCLEOTIDE SEQUENCE [LARGE SCALE GENOMIC DNA]</scope>
    <source>
        <strain evidence="4 5">DSM 2260</strain>
    </source>
</reference>
<dbReference type="PROSITE" id="PS50846">
    <property type="entry name" value="HMA_2"/>
    <property type="match status" value="1"/>
</dbReference>
<gene>
    <name evidence="3" type="ORF">MVI01_06280</name>
    <name evidence="4" type="ORF">SAMN04488504_107121</name>
</gene>
<dbReference type="RefSeq" id="WP_090491362.1">
    <property type="nucleotide sequence ID" value="NZ_BJVY01000002.1"/>
</dbReference>
<dbReference type="EMBL" id="FNAJ01000007">
    <property type="protein sequence ID" value="SDE46337.1"/>
    <property type="molecule type" value="Genomic_DNA"/>
</dbReference>
<dbReference type="InterPro" id="IPR006121">
    <property type="entry name" value="HMA_dom"/>
</dbReference>
<reference evidence="3 6" key="2">
    <citation type="submission" date="2019-07" db="EMBL/GenBank/DDBJ databases">
        <title>Whole genome shotgun sequence of Myxococcus virescens NBRC 100334.</title>
        <authorList>
            <person name="Hosoyama A."/>
            <person name="Uohara A."/>
            <person name="Ohji S."/>
            <person name="Ichikawa N."/>
        </authorList>
    </citation>
    <scope>NUCLEOTIDE SEQUENCE [LARGE SCALE GENOMIC DNA]</scope>
    <source>
        <strain evidence="3 6">NBRC 100334</strain>
    </source>
</reference>
<dbReference type="PROSITE" id="PS01047">
    <property type="entry name" value="HMA_1"/>
    <property type="match status" value="1"/>
</dbReference>
<dbReference type="Pfam" id="PF00403">
    <property type="entry name" value="HMA"/>
    <property type="match status" value="1"/>
</dbReference>
<dbReference type="Proteomes" id="UP000321224">
    <property type="component" value="Unassembled WGS sequence"/>
</dbReference>
<evidence type="ECO:0000313" key="5">
    <source>
        <dbReference type="Proteomes" id="UP000198717"/>
    </source>
</evidence>
<dbReference type="GO" id="GO:0046872">
    <property type="term" value="F:metal ion binding"/>
    <property type="evidence" value="ECO:0007669"/>
    <property type="project" value="UniProtKB-KW"/>
</dbReference>
<evidence type="ECO:0000256" key="1">
    <source>
        <dbReference type="ARBA" id="ARBA00022723"/>
    </source>
</evidence>
<evidence type="ECO:0000313" key="6">
    <source>
        <dbReference type="Proteomes" id="UP000321224"/>
    </source>
</evidence>